<proteinExistence type="predicted"/>
<feature type="domain" description="DNA2/NAM7 helicase helicase" evidence="3">
    <location>
        <begin position="459"/>
        <end position="774"/>
    </location>
</feature>
<comment type="caution">
    <text evidence="5">The sequence shown here is derived from an EMBL/GenBank/DDBJ whole genome shotgun (WGS) entry which is preliminary data.</text>
</comment>
<dbReference type="InterPro" id="IPR041677">
    <property type="entry name" value="DNA2/NAM7_AAA_11"/>
</dbReference>
<dbReference type="EMBL" id="LFMY01000010">
    <property type="protein sequence ID" value="OKL58161.1"/>
    <property type="molecule type" value="Genomic_DNA"/>
</dbReference>
<dbReference type="Pfam" id="PF13086">
    <property type="entry name" value="AAA_11"/>
    <property type="match status" value="1"/>
</dbReference>
<keyword evidence="1" id="KW-0067">ATP-binding</keyword>
<reference evidence="5 6" key="1">
    <citation type="submission" date="2015-06" db="EMBL/GenBank/DDBJ databases">
        <title>Talaromyces atroroseus IBT 11181 draft genome.</title>
        <authorList>
            <person name="Rasmussen K.B."/>
            <person name="Rasmussen S."/>
            <person name="Petersen B."/>
            <person name="Sicheritz-Ponten T."/>
            <person name="Mortensen U.H."/>
            <person name="Thrane U."/>
        </authorList>
    </citation>
    <scope>NUCLEOTIDE SEQUENCE [LARGE SCALE GENOMIC DNA]</scope>
    <source>
        <strain evidence="5 6">IBT 11181</strain>
    </source>
</reference>
<feature type="coiled-coil region" evidence="2">
    <location>
        <begin position="679"/>
        <end position="706"/>
    </location>
</feature>
<dbReference type="FunFam" id="3.40.50.300:FF:001660">
    <property type="entry name" value="NF-X1 finger and helicase protein, putative"/>
    <property type="match status" value="1"/>
</dbReference>
<keyword evidence="2" id="KW-0175">Coiled coil</keyword>
<organism evidence="5 6">
    <name type="scientific">Talaromyces atroroseus</name>
    <dbReference type="NCBI Taxonomy" id="1441469"/>
    <lineage>
        <taxon>Eukaryota</taxon>
        <taxon>Fungi</taxon>
        <taxon>Dikarya</taxon>
        <taxon>Ascomycota</taxon>
        <taxon>Pezizomycotina</taxon>
        <taxon>Eurotiomycetes</taxon>
        <taxon>Eurotiomycetidae</taxon>
        <taxon>Eurotiales</taxon>
        <taxon>Trichocomaceae</taxon>
        <taxon>Talaromyces</taxon>
        <taxon>Talaromyces sect. Trachyspermi</taxon>
    </lineage>
</organism>
<dbReference type="GO" id="GO:0031048">
    <property type="term" value="P:regulatory ncRNA-mediated heterochromatin formation"/>
    <property type="evidence" value="ECO:0007669"/>
    <property type="project" value="TreeGrafter"/>
</dbReference>
<evidence type="ECO:0000313" key="5">
    <source>
        <dbReference type="EMBL" id="OKL58161.1"/>
    </source>
</evidence>
<dbReference type="InterPro" id="IPR027417">
    <property type="entry name" value="P-loop_NTPase"/>
</dbReference>
<feature type="domain" description="DNA2/NAM7 helicase-like C-terminal" evidence="4">
    <location>
        <begin position="790"/>
        <end position="1008"/>
    </location>
</feature>
<dbReference type="AlphaFoldDB" id="A0A225AAX5"/>
<protein>
    <submittedName>
        <fullName evidence="5">Uncharacterized protein</fullName>
    </submittedName>
</protein>
<dbReference type="GO" id="GO:0031380">
    <property type="term" value="C:nuclear RNA-directed RNA polymerase complex"/>
    <property type="evidence" value="ECO:0007669"/>
    <property type="project" value="TreeGrafter"/>
</dbReference>
<dbReference type="Proteomes" id="UP000214365">
    <property type="component" value="Unassembled WGS sequence"/>
</dbReference>
<keyword evidence="6" id="KW-1185">Reference proteome</keyword>
<evidence type="ECO:0000256" key="2">
    <source>
        <dbReference type="SAM" id="Coils"/>
    </source>
</evidence>
<dbReference type="SUPFAM" id="SSF52540">
    <property type="entry name" value="P-loop containing nucleoside triphosphate hydrolases"/>
    <property type="match status" value="1"/>
</dbReference>
<keyword evidence="1" id="KW-0547">Nucleotide-binding</keyword>
<dbReference type="Gene3D" id="3.40.50.300">
    <property type="entry name" value="P-loop containing nucleotide triphosphate hydrolases"/>
    <property type="match status" value="3"/>
</dbReference>
<dbReference type="GO" id="GO:0004386">
    <property type="term" value="F:helicase activity"/>
    <property type="evidence" value="ECO:0007669"/>
    <property type="project" value="InterPro"/>
</dbReference>
<dbReference type="InterPro" id="IPR045055">
    <property type="entry name" value="DNA2/NAM7-like"/>
</dbReference>
<dbReference type="GeneID" id="31006264"/>
<name>A0A225AAX5_TALAT</name>
<sequence length="1069" mass="120254">MHERLGKLNRYLIAIEKGNKKIKNDSDARLFLEALCSQPNHVDCIERLLSSRNNMSCLEESFKVDMIADFVEGPATSFLKYLQDSRFENLSNGYFLRKILLIIVNPPTFWKALVKSVRGHELSQASQYSFAWLILTLLKLSNVTTDFVSVAKDLLQNQSFLLSPSSDIQQVCRKIRDTLHLKLFSGDARTGRKHDNDFENFRRISILPTADEIASVEAPFYHRADEIYEVDQDRRAAVHYDNQFRLLRQEFMTELRQELQVVLGQGKPGHPVYRIEGLQWDGMKCGHIPSNRASCVTFRCLRGLPQLSDLPEDERQAALQKNPNFLKHRALGCLLRNNDILAFGSINQATSELLSDRPVLNIEVVGRNALTKLLNQLAISWSGLFTFVVLDTPVSAYEPILSSLQQKRDSPLTEILLSPTPSPKSHKVHEAVLRFLAKKKAKSGMKIFNETGELEEASLDEYQVNALTTSLENAVSLIQGAPGTGKSFIGALLAKTIHDATPDSVLFLCRTDRALNQFLKHLMNNNIPGESLTRLGSRTTGRLKKLCLFTQGPRISDSTSTAYIGQIKSKLRELSRNIIDACNELRDKDLHLSAILDYLEFSDDSEFFDAFSIPENNSGTKLVDEDGEPITRHYLIKSWASNHDAGYFRDQVNPLHVVIWKMTGTMRQAHIDRWRQELVNDQVNQIVTISEEYTELEKELDNYLHAKVLREKRIIACTTTAAAKYTRAIHAAKPAVIIVEEAGEILESHLLALLGEDTKQLMMIGDHKQLRPRVNNHALTVEKGNGYNINVSLFERLINRGFPFAGLWNQHRMRPGISRLLSTIAYPALTDAPKTLGRPGIRGLQDQVMFINHGHHESDLPDVHERYESTSGSKRNLFEAEMVHQLVRHLGQQGYTSDEMVILTPYLGQLSILREKLSETKEPVLSNLDSSDLIQAGLLSASASATKPNKKPIRISTIDNYQGQETDIVVVSLVRGNITGDIGLMASPGRVNFMLSRARNGIILIGNRDTFLQSEMGNSTWKSLIGRLSEYGHVYDGIPVRCEQHPERNLTIRDPEGFLGIVPDGGCGV</sequence>
<dbReference type="RefSeq" id="XP_020118282.1">
    <property type="nucleotide sequence ID" value="XM_020268794.1"/>
</dbReference>
<dbReference type="CDD" id="cd18808">
    <property type="entry name" value="SF1_C_Upf1"/>
    <property type="match status" value="1"/>
</dbReference>
<dbReference type="OrthoDB" id="2423195at2759"/>
<dbReference type="PANTHER" id="PTHR10887">
    <property type="entry name" value="DNA2/NAM7 HELICASE FAMILY"/>
    <property type="match status" value="1"/>
</dbReference>
<keyword evidence="1" id="KW-0347">Helicase</keyword>
<evidence type="ECO:0000259" key="3">
    <source>
        <dbReference type="Pfam" id="PF13086"/>
    </source>
</evidence>
<keyword evidence="1" id="KW-0378">Hydrolase</keyword>
<dbReference type="PANTHER" id="PTHR10887:SF341">
    <property type="entry name" value="NFX1-TYPE ZINC FINGER-CONTAINING PROTEIN 1"/>
    <property type="match status" value="1"/>
</dbReference>
<dbReference type="STRING" id="1441469.A0A225AAX5"/>
<evidence type="ECO:0000256" key="1">
    <source>
        <dbReference type="ARBA" id="ARBA00022806"/>
    </source>
</evidence>
<dbReference type="InterPro" id="IPR047187">
    <property type="entry name" value="SF1_C_Upf1"/>
</dbReference>
<gene>
    <name evidence="5" type="ORF">UA08_06509</name>
</gene>
<dbReference type="Pfam" id="PF13087">
    <property type="entry name" value="AAA_12"/>
    <property type="match status" value="1"/>
</dbReference>
<evidence type="ECO:0000259" key="4">
    <source>
        <dbReference type="Pfam" id="PF13087"/>
    </source>
</evidence>
<dbReference type="InterPro" id="IPR041679">
    <property type="entry name" value="DNA2/NAM7-like_C"/>
</dbReference>
<evidence type="ECO:0000313" key="6">
    <source>
        <dbReference type="Proteomes" id="UP000214365"/>
    </source>
</evidence>
<accession>A0A225AAX5</accession>